<keyword evidence="2" id="KW-1185">Reference proteome</keyword>
<protein>
    <submittedName>
        <fullName evidence="1">Uncharacterized protein</fullName>
    </submittedName>
</protein>
<dbReference type="Proteomes" id="UP000322553">
    <property type="component" value="Chromosome"/>
</dbReference>
<name>A0A1S1NR23_9GAMM</name>
<reference evidence="1 2" key="1">
    <citation type="submission" date="2019-08" db="EMBL/GenBank/DDBJ databases">
        <title>Complete genome sequence of Kushneria sp. YCWA18, a halophilic phosphate-solubilizing bacterium isolated from Daqiao saltern in China.</title>
        <authorList>
            <person name="Du G.-X."/>
            <person name="Qu L.-Y."/>
        </authorList>
    </citation>
    <scope>NUCLEOTIDE SEQUENCE [LARGE SCALE GENOMIC DNA]</scope>
    <source>
        <strain evidence="1 2">YCWA18</strain>
    </source>
</reference>
<dbReference type="RefSeq" id="WP_070980588.1">
    <property type="nucleotide sequence ID" value="NZ_CP043420.1"/>
</dbReference>
<dbReference type="KEGG" id="kuy:FY550_00610"/>
<gene>
    <name evidence="1" type="ORF">FY550_00610</name>
</gene>
<dbReference type="OrthoDB" id="6183771at2"/>
<evidence type="ECO:0000313" key="2">
    <source>
        <dbReference type="Proteomes" id="UP000322553"/>
    </source>
</evidence>
<dbReference type="AlphaFoldDB" id="A0A1S1NR23"/>
<dbReference type="EMBL" id="CP043420">
    <property type="protein sequence ID" value="QEL09775.1"/>
    <property type="molecule type" value="Genomic_DNA"/>
</dbReference>
<proteinExistence type="predicted"/>
<evidence type="ECO:0000313" key="1">
    <source>
        <dbReference type="EMBL" id="QEL09775.1"/>
    </source>
</evidence>
<sequence length="135" mass="15022">MAGEILLLRRQCSRAEQRLLKALRAFGHDETPDEVLVAQQISMTVDDRNALLALIRAATHQHQGFELLGPKSPFVSHDELNLLATLHYFIRHRVDEGTAFSAALPPPLRQLFEESGQVLARTGIALRARPAPRLG</sequence>
<accession>A0A1S1NR23</accession>
<dbReference type="STRING" id="657387.BH688_13635"/>
<organism evidence="1 2">
    <name type="scientific">Kushneria phosphatilytica</name>
    <dbReference type="NCBI Taxonomy" id="657387"/>
    <lineage>
        <taxon>Bacteria</taxon>
        <taxon>Pseudomonadati</taxon>
        <taxon>Pseudomonadota</taxon>
        <taxon>Gammaproteobacteria</taxon>
        <taxon>Oceanospirillales</taxon>
        <taxon>Halomonadaceae</taxon>
        <taxon>Kushneria</taxon>
    </lineage>
</organism>